<dbReference type="Pfam" id="PF19502">
    <property type="entry name" value="DUF6036"/>
    <property type="match status" value="1"/>
</dbReference>
<dbReference type="OrthoDB" id="5519456at2"/>
<dbReference type="EMBL" id="SJPQ01000005">
    <property type="protein sequence ID" value="TWT86283.1"/>
    <property type="molecule type" value="Genomic_DNA"/>
</dbReference>
<dbReference type="RefSeq" id="WP_146403282.1">
    <property type="nucleotide sequence ID" value="NZ_SJPQ01000005.1"/>
</dbReference>
<protein>
    <recommendedName>
        <fullName evidence="1">DUF6036 domain-containing protein</fullName>
    </recommendedName>
</protein>
<dbReference type="Gene3D" id="3.30.460.40">
    <property type="match status" value="1"/>
</dbReference>
<evidence type="ECO:0000313" key="3">
    <source>
        <dbReference type="Proteomes" id="UP000315440"/>
    </source>
</evidence>
<dbReference type="AlphaFoldDB" id="A0A5C5ZIB4"/>
<accession>A0A5C5ZIB4</accession>
<comment type="caution">
    <text evidence="2">The sequence shown here is derived from an EMBL/GenBank/DDBJ whole genome shotgun (WGS) entry which is preliminary data.</text>
</comment>
<organism evidence="2 3">
    <name type="scientific">Pseudobythopirellula maris</name>
    <dbReference type="NCBI Taxonomy" id="2527991"/>
    <lineage>
        <taxon>Bacteria</taxon>
        <taxon>Pseudomonadati</taxon>
        <taxon>Planctomycetota</taxon>
        <taxon>Planctomycetia</taxon>
        <taxon>Pirellulales</taxon>
        <taxon>Lacipirellulaceae</taxon>
        <taxon>Pseudobythopirellula</taxon>
    </lineage>
</organism>
<keyword evidence="3" id="KW-1185">Reference proteome</keyword>
<dbReference type="InterPro" id="IPR043519">
    <property type="entry name" value="NT_sf"/>
</dbReference>
<proteinExistence type="predicted"/>
<feature type="domain" description="DUF6036" evidence="1">
    <location>
        <begin position="19"/>
        <end position="145"/>
    </location>
</feature>
<gene>
    <name evidence="2" type="ORF">Mal64_38230</name>
</gene>
<evidence type="ECO:0000313" key="2">
    <source>
        <dbReference type="EMBL" id="TWT86283.1"/>
    </source>
</evidence>
<dbReference type="SUPFAM" id="SSF81301">
    <property type="entry name" value="Nucleotidyltransferase"/>
    <property type="match status" value="1"/>
</dbReference>
<reference evidence="2 3" key="1">
    <citation type="submission" date="2019-02" db="EMBL/GenBank/DDBJ databases">
        <title>Deep-cultivation of Planctomycetes and their phenomic and genomic characterization uncovers novel biology.</title>
        <authorList>
            <person name="Wiegand S."/>
            <person name="Jogler M."/>
            <person name="Boedeker C."/>
            <person name="Pinto D."/>
            <person name="Vollmers J."/>
            <person name="Rivas-Marin E."/>
            <person name="Kohn T."/>
            <person name="Peeters S.H."/>
            <person name="Heuer A."/>
            <person name="Rast P."/>
            <person name="Oberbeckmann S."/>
            <person name="Bunk B."/>
            <person name="Jeske O."/>
            <person name="Meyerdierks A."/>
            <person name="Storesund J.E."/>
            <person name="Kallscheuer N."/>
            <person name="Luecker S."/>
            <person name="Lage O.M."/>
            <person name="Pohl T."/>
            <person name="Merkel B.J."/>
            <person name="Hornburger P."/>
            <person name="Mueller R.-W."/>
            <person name="Bruemmer F."/>
            <person name="Labrenz M."/>
            <person name="Spormann A.M."/>
            <person name="Op Den Camp H."/>
            <person name="Overmann J."/>
            <person name="Amann R."/>
            <person name="Jetten M.S.M."/>
            <person name="Mascher T."/>
            <person name="Medema M.H."/>
            <person name="Devos D.P."/>
            <person name="Kaster A.-K."/>
            <person name="Ovreas L."/>
            <person name="Rohde M."/>
            <person name="Galperin M.Y."/>
            <person name="Jogler C."/>
        </authorList>
    </citation>
    <scope>NUCLEOTIDE SEQUENCE [LARGE SCALE GENOMIC DNA]</scope>
    <source>
        <strain evidence="2 3">Mal64</strain>
    </source>
</reference>
<dbReference type="Proteomes" id="UP000315440">
    <property type="component" value="Unassembled WGS sequence"/>
</dbReference>
<evidence type="ECO:0000259" key="1">
    <source>
        <dbReference type="Pfam" id="PF19502"/>
    </source>
</evidence>
<sequence>MATIHLPPDFKEFFELLRSEGVEYLLVGGFAVNLHGHVRATGDIDAWVKPSEENAARLASVLRRFGLSGATVDAAALAEPDRVFQIGVPPMRIDLLTGISGLEFADAYSRRLATEIDGVSISVISLDDLRTNKKASGRPQDLADLDRLT</sequence>
<dbReference type="InterPro" id="IPR045792">
    <property type="entry name" value="DUF6036"/>
</dbReference>
<name>A0A5C5ZIB4_9BACT</name>